<dbReference type="AlphaFoldDB" id="A0A0V1CKP7"/>
<keyword evidence="2" id="KW-1185">Reference proteome</keyword>
<comment type="caution">
    <text evidence="1">The sequence shown here is derived from an EMBL/GenBank/DDBJ whole genome shotgun (WGS) entry which is preliminary data.</text>
</comment>
<evidence type="ECO:0000313" key="2">
    <source>
        <dbReference type="Proteomes" id="UP000054653"/>
    </source>
</evidence>
<name>A0A0V1CKP7_TRIBR</name>
<accession>A0A0V1CKP7</accession>
<dbReference type="Proteomes" id="UP000054653">
    <property type="component" value="Unassembled WGS sequence"/>
</dbReference>
<reference evidence="1 2" key="1">
    <citation type="submission" date="2015-01" db="EMBL/GenBank/DDBJ databases">
        <title>Evolution of Trichinella species and genotypes.</title>
        <authorList>
            <person name="Korhonen P.K."/>
            <person name="Edoardo P."/>
            <person name="Giuseppe L.R."/>
            <person name="Gasser R.B."/>
        </authorList>
    </citation>
    <scope>NUCLEOTIDE SEQUENCE [LARGE SCALE GENOMIC DNA]</scope>
    <source>
        <strain evidence="1">ISS120</strain>
    </source>
</reference>
<proteinExistence type="predicted"/>
<protein>
    <submittedName>
        <fullName evidence="1">Uncharacterized protein</fullName>
    </submittedName>
</protein>
<organism evidence="1 2">
    <name type="scientific">Trichinella britovi</name>
    <name type="common">Parasitic roundworm</name>
    <dbReference type="NCBI Taxonomy" id="45882"/>
    <lineage>
        <taxon>Eukaryota</taxon>
        <taxon>Metazoa</taxon>
        <taxon>Ecdysozoa</taxon>
        <taxon>Nematoda</taxon>
        <taxon>Enoplea</taxon>
        <taxon>Dorylaimia</taxon>
        <taxon>Trichinellida</taxon>
        <taxon>Trichinellidae</taxon>
        <taxon>Trichinella</taxon>
    </lineage>
</organism>
<sequence length="78" mass="8752">MSLTAFCNTCLTALLCSSDMRCLIPGGDRTHDLWLIIKLPLFKGQSIWRCGIRLYGNGTTPVWSFSANLFCSTFQCQQ</sequence>
<evidence type="ECO:0000313" key="1">
    <source>
        <dbReference type="EMBL" id="KRY49614.1"/>
    </source>
</evidence>
<dbReference type="EMBL" id="JYDI01000171">
    <property type="protein sequence ID" value="KRY49614.1"/>
    <property type="molecule type" value="Genomic_DNA"/>
</dbReference>
<gene>
    <name evidence="1" type="ORF">T03_134</name>
</gene>